<sequence>MKNENKSSGWKFIDEDSTFAISNPQKSSYLYFPLVNEAGMMSAITPTLHGDIKTSQNTFLMAPVSAEDLHNSRAARNFWVHIEGKEVWSATGNSAKQISLNFNQEEKEEVHLEAGLLWHKVIRENKTMGIKAVCTSFVPANEDQVELLKVQLSNTSDQNLTVTPTAAIPLYARSADDIRDHRHVTSLLHRIYTSTYGIEVQPTLSFDERGHKINHVTYSVFGSEGNGEAPTGFFPVVEDFIGEGGNLDWPEVIVKNASPQSNAGETIEGYEAIGALKFNTITLKPGESKSYIVALMITDNRLKDVSEIIKKYCSEEQFDLLLEQNKIDWKEKLNNLNFQTSDIDFNKWMKWVTLQPILRRIYGCSFLPHHDYGKGGRGWRDLWQDCLALLIMDDPQKVKDLLYNNFAGVRIDGSNATIIGSEPGEFVADRNNIARVWMDHGAWPFLTTMLYINQSGDIEFLLENQTYFKDTQIKRSKDLDLQWKPEQGNLLKSENSDIYKGTIFEHMLLQNIVQFFNVGKHNNIKLEGADWNDAFDLAPELGESVAFTALYASNLKEMSQLLLSLQEKTGTEELHLAKEIMILLDSISNPINYDSAEQKLQRLNQYFESCSHKISGDKISVSIKDIAADLNSKADWMITHLRQNEWIKNEEGFEWFNGYYNNDAERVEGNHTNGVRMTLTGQVFPVMGEVATKDQVKKISKSVTKYLKDEKIGYRLNSQFGEIQQNIGRGFGFAFGHKENGAMFSHMAVMYSNAMYQRQFAHEGYDVLNSIYELSKNFELSRIYPGVPEYISEKGRGMYHYLTGSASWLLLTVLTEMFGVKGKLGDLSLEPKLLLNQFNDQNQSSVFSYFANRHLDIIYKNENGLEYGEYQIQTITLNGEEISFETKQKAVIISREFISRLTENENHTLEVILG</sequence>
<dbReference type="InterPro" id="IPR010383">
    <property type="entry name" value="Glyco_hydrolase_94_b-supersand"/>
</dbReference>
<protein>
    <submittedName>
        <fullName evidence="5">Cellobiose phosphorylase</fullName>
    </submittedName>
</protein>
<feature type="domain" description="Glycosyl hydrolase 94 catalytic" evidence="4">
    <location>
        <begin position="631"/>
        <end position="817"/>
    </location>
</feature>
<keyword evidence="6" id="KW-1185">Reference proteome</keyword>
<dbReference type="InterPro" id="IPR008928">
    <property type="entry name" value="6-hairpin_glycosidase_sf"/>
</dbReference>
<evidence type="ECO:0000313" key="5">
    <source>
        <dbReference type="EMBL" id="NBI30310.1"/>
    </source>
</evidence>
<dbReference type="InterPro" id="IPR037018">
    <property type="entry name" value="GH65_N"/>
</dbReference>
<evidence type="ECO:0000313" key="6">
    <source>
        <dbReference type="Proteomes" id="UP000448943"/>
    </source>
</evidence>
<dbReference type="Gene3D" id="1.50.10.10">
    <property type="match status" value="1"/>
</dbReference>
<dbReference type="InterPro" id="IPR033432">
    <property type="entry name" value="GH94_catalytic"/>
</dbReference>
<dbReference type="Pfam" id="PF17167">
    <property type="entry name" value="Glyco_hydro_94"/>
    <property type="match status" value="2"/>
</dbReference>
<dbReference type="Gene3D" id="2.70.98.40">
    <property type="entry name" value="Glycoside hydrolase, family 65, N-terminal domain"/>
    <property type="match status" value="1"/>
</dbReference>
<reference evidence="5 6" key="1">
    <citation type="submission" date="2019-01" db="EMBL/GenBank/DDBJ databases">
        <title>Chengkuizengella sp. nov., isolated from deep-sea sediment of East Pacific Ocean.</title>
        <authorList>
            <person name="Yang J."/>
            <person name="Lai Q."/>
            <person name="Shao Z."/>
        </authorList>
    </citation>
    <scope>NUCLEOTIDE SEQUENCE [LARGE SCALE GENOMIC DNA]</scope>
    <source>
        <strain evidence="5 6">YPA3-1-1</strain>
    </source>
</reference>
<name>A0A6N9Q6A9_9BACL</name>
<dbReference type="GO" id="GO:0016757">
    <property type="term" value="F:glycosyltransferase activity"/>
    <property type="evidence" value="ECO:0007669"/>
    <property type="project" value="UniProtKB-KW"/>
</dbReference>
<gene>
    <name evidence="5" type="ORF">ERL59_15280</name>
</gene>
<dbReference type="Pfam" id="PF06165">
    <property type="entry name" value="GH94_b-supersand"/>
    <property type="match status" value="1"/>
</dbReference>
<evidence type="ECO:0000256" key="2">
    <source>
        <dbReference type="ARBA" id="ARBA00022679"/>
    </source>
</evidence>
<dbReference type="Proteomes" id="UP000448943">
    <property type="component" value="Unassembled WGS sequence"/>
</dbReference>
<dbReference type="InterPro" id="IPR052047">
    <property type="entry name" value="GH94_Enzymes"/>
</dbReference>
<keyword evidence="1" id="KW-0328">Glycosyltransferase</keyword>
<dbReference type="InterPro" id="IPR011013">
    <property type="entry name" value="Gal_mutarotase_sf_dom"/>
</dbReference>
<feature type="domain" description="Glycosyl hydrolase 94 supersandwich" evidence="3">
    <location>
        <begin position="83"/>
        <end position="314"/>
    </location>
</feature>
<dbReference type="EMBL" id="SIJB01000030">
    <property type="protein sequence ID" value="NBI30310.1"/>
    <property type="molecule type" value="Genomic_DNA"/>
</dbReference>
<dbReference type="AlphaFoldDB" id="A0A6N9Q6A9"/>
<dbReference type="SUPFAM" id="SSF74650">
    <property type="entry name" value="Galactose mutarotase-like"/>
    <property type="match status" value="1"/>
</dbReference>
<feature type="domain" description="Glycosyl hydrolase 94 catalytic" evidence="4">
    <location>
        <begin position="496"/>
        <end position="572"/>
    </location>
</feature>
<dbReference type="InterPro" id="IPR012341">
    <property type="entry name" value="6hp_glycosidase-like_sf"/>
</dbReference>
<dbReference type="SUPFAM" id="SSF48208">
    <property type="entry name" value="Six-hairpin glycosidases"/>
    <property type="match status" value="1"/>
</dbReference>
<dbReference type="OrthoDB" id="9762900at2"/>
<dbReference type="PANTHER" id="PTHR37469:SF2">
    <property type="entry name" value="CELLOBIONIC ACID PHOSPHORYLASE"/>
    <property type="match status" value="1"/>
</dbReference>
<accession>A0A6N9Q6A9</accession>
<dbReference type="RefSeq" id="WP_160647114.1">
    <property type="nucleotide sequence ID" value="NZ_SIJB01000030.1"/>
</dbReference>
<evidence type="ECO:0000256" key="1">
    <source>
        <dbReference type="ARBA" id="ARBA00022676"/>
    </source>
</evidence>
<dbReference type="GO" id="GO:0030246">
    <property type="term" value="F:carbohydrate binding"/>
    <property type="evidence" value="ECO:0007669"/>
    <property type="project" value="InterPro"/>
</dbReference>
<evidence type="ECO:0000259" key="3">
    <source>
        <dbReference type="Pfam" id="PF06165"/>
    </source>
</evidence>
<dbReference type="GO" id="GO:0005975">
    <property type="term" value="P:carbohydrate metabolic process"/>
    <property type="evidence" value="ECO:0007669"/>
    <property type="project" value="InterPro"/>
</dbReference>
<dbReference type="PANTHER" id="PTHR37469">
    <property type="entry name" value="CELLOBIONIC ACID PHOSPHORYLASE-RELATED"/>
    <property type="match status" value="1"/>
</dbReference>
<organism evidence="5 6">
    <name type="scientific">Chengkuizengella marina</name>
    <dbReference type="NCBI Taxonomy" id="2507566"/>
    <lineage>
        <taxon>Bacteria</taxon>
        <taxon>Bacillati</taxon>
        <taxon>Bacillota</taxon>
        <taxon>Bacilli</taxon>
        <taxon>Bacillales</taxon>
        <taxon>Paenibacillaceae</taxon>
        <taxon>Chengkuizengella</taxon>
    </lineage>
</organism>
<comment type="caution">
    <text evidence="5">The sequence shown here is derived from an EMBL/GenBank/DDBJ whole genome shotgun (WGS) entry which is preliminary data.</text>
</comment>
<evidence type="ECO:0000259" key="4">
    <source>
        <dbReference type="Pfam" id="PF17167"/>
    </source>
</evidence>
<dbReference type="CDD" id="cd11749">
    <property type="entry name" value="GH94N_LBP_like"/>
    <property type="match status" value="1"/>
</dbReference>
<proteinExistence type="predicted"/>
<keyword evidence="2" id="KW-0808">Transferase</keyword>